<sequence>MRTQRLASPSDYLAMAVSEFFIQNQDGYAGVSARHSRSKAFRIRPYQSSDRGSIRRLCCDTGFFGKPIDRIFCDRELFADLHTTPYLDYEPEWAFVAEADGRLAGYLLGSVRHDFPWLLVYEGSRTAMRMCSRSLKGSYDYHPRSRLYVRWLLTRSFRERPRHPPGAAHMHFNVAAAYRGRGVGLALWRAFEASLQAADIPHYYGELFSCPGRRPELAYRRYGLRIYDQVDTSVYTPELSRPVHLACVHKVLDGNDL</sequence>
<dbReference type="Proteomes" id="UP000280188">
    <property type="component" value="Chromosome"/>
</dbReference>
<dbReference type="SUPFAM" id="SSF55729">
    <property type="entry name" value="Acyl-CoA N-acyltransferases (Nat)"/>
    <property type="match status" value="1"/>
</dbReference>
<proteinExistence type="predicted"/>
<protein>
    <submittedName>
        <fullName evidence="1">Uncharacterized protein</fullName>
    </submittedName>
</protein>
<evidence type="ECO:0000313" key="2">
    <source>
        <dbReference type="Proteomes" id="UP000280188"/>
    </source>
</evidence>
<gene>
    <name evidence="1" type="ORF">AFERRID_07310</name>
</gene>
<dbReference type="EMBL" id="AP018795">
    <property type="protein sequence ID" value="BBF64513.1"/>
    <property type="molecule type" value="Genomic_DNA"/>
</dbReference>
<dbReference type="AlphaFoldDB" id="A0A2Z6IL54"/>
<accession>A0A2Z6IL54</accession>
<dbReference type="InterPro" id="IPR016181">
    <property type="entry name" value="Acyl_CoA_acyltransferase"/>
</dbReference>
<organism evidence="1 2">
    <name type="scientific">Acidithiobacillus ferridurans</name>
    <dbReference type="NCBI Taxonomy" id="1232575"/>
    <lineage>
        <taxon>Bacteria</taxon>
        <taxon>Pseudomonadati</taxon>
        <taxon>Pseudomonadota</taxon>
        <taxon>Acidithiobacillia</taxon>
        <taxon>Acidithiobacillales</taxon>
        <taxon>Acidithiobacillaceae</taxon>
        <taxon>Acidithiobacillus</taxon>
    </lineage>
</organism>
<reference evidence="1 2" key="1">
    <citation type="journal article" date="2018" name="Microbiol. Resour. Announc.">
        <title>Complete Genome Sequence of Acidithiobacillus ferridurans JCM 18981.</title>
        <authorList>
            <person name="Miyauchi T."/>
            <person name="Kouzuma A."/>
            <person name="Abe T."/>
            <person name="Watanabe K."/>
        </authorList>
    </citation>
    <scope>NUCLEOTIDE SEQUENCE [LARGE SCALE GENOMIC DNA]</scope>
    <source>
        <strain evidence="2">ATCC 33020 / DSM 29468 / JCM 18981 / 11Fe</strain>
    </source>
</reference>
<dbReference type="Gene3D" id="3.40.630.30">
    <property type="match status" value="1"/>
</dbReference>
<dbReference type="RefSeq" id="WP_145987105.1">
    <property type="nucleotide sequence ID" value="NZ_AP018795.1"/>
</dbReference>
<dbReference type="KEGG" id="afj:AFERRID_07310"/>
<evidence type="ECO:0000313" key="1">
    <source>
        <dbReference type="EMBL" id="BBF64513.1"/>
    </source>
</evidence>
<keyword evidence="2" id="KW-1185">Reference proteome</keyword>
<name>A0A2Z6IL54_ACIFI</name>